<protein>
    <submittedName>
        <fullName evidence="2">Protein NPGR2</fullName>
    </submittedName>
</protein>
<name>A0AAV6NHL9_9ROSI</name>
<dbReference type="PANTHER" id="PTHR44102:SF1">
    <property type="entry name" value="OS10G0471400 PROTEIN"/>
    <property type="match status" value="1"/>
</dbReference>
<comment type="caution">
    <text evidence="2">The sequence shown here is derived from an EMBL/GenBank/DDBJ whole genome shotgun (WGS) entry which is preliminary data.</text>
</comment>
<evidence type="ECO:0000256" key="1">
    <source>
        <dbReference type="PROSITE-ProRule" id="PRU00339"/>
    </source>
</evidence>
<dbReference type="SMART" id="SM00028">
    <property type="entry name" value="TPR"/>
    <property type="match status" value="6"/>
</dbReference>
<dbReference type="PROSITE" id="PS50005">
    <property type="entry name" value="TPR"/>
    <property type="match status" value="1"/>
</dbReference>
<dbReference type="PANTHER" id="PTHR44102">
    <property type="entry name" value="PROTEIN NPG1"/>
    <property type="match status" value="1"/>
</dbReference>
<evidence type="ECO:0000313" key="2">
    <source>
        <dbReference type="EMBL" id="KAG6597348.1"/>
    </source>
</evidence>
<keyword evidence="3" id="KW-1185">Reference proteome</keyword>
<evidence type="ECO:0000313" key="3">
    <source>
        <dbReference type="Proteomes" id="UP000685013"/>
    </source>
</evidence>
<sequence length="836" mass="93295">MRAKAWRNEQILRLKSKFSKMINCIRSGDQLKVDEMMHSSDSLATRDYSASGFSSHTGEVEPKVDNANIEEAESSLRESGYLNYEEARALLGRLEYQKGNIEAALHVFEGIDIVAVISRIKASISTRYEQNRRQSQSDVVPTMSMHAISLLLEAIFLKAKSLQGLGRFVEAAKACKLLLDTVESALPEGLPKNFASDCKLQGTLTKAVELLPELWKSAGSTEESILSYRRALIYQWNLEMETKAKIEKEFAIFLLYSGCDASPPNLRLQMESSFVPRNNMEEAILLLMDLLGKYIHGLVVWDPSITEHLSFALSIVGEFGALANEVEQLPPGTIGRKEKYWTLALCYYGEGKSLVALNLLKNFLNNKDNVDCLLELLLASKLCGENLVCLDEGVTYILRVLSELGGRCIQMVSIANCLHGVLLSAISKSIASDSLKTLKQSEALKALQTAEQLMKQRDPFIVYHLCLEYAEQRKLDNALYYAKQLVKLEAGSSVKSYILLARILSSQKRFGDAETVINAALEQTGKWEQGELLRTKAKLQIAQGQLKSSIETYTHLLAIIRVRTKSSGVGKMLSKDVRTSDRSLEIETWNDLANIYTSLSQWRDAEICLSKLQAINPYSASKWYSTGLLYESKGLPRDALQAYNKGLDIDPNHVPSMISTARLLQQLGGRQSFPVVRSLLTDALRLDRENPSAWYNLGLLYKADVGASVLEAAECFEAATLLEEFTQIFHLLAAFSSSGLGTIVIDDWHKHTTVELLLKVKMQKTIEQRVEAQADMGVVGRDFDATQFRIFAGDSPNMVWSLDYELEASSFAPQGEGDKLFYCSAGLDYDVWAMVK</sequence>
<feature type="non-terminal residue" evidence="2">
    <location>
        <position position="1"/>
    </location>
</feature>
<dbReference type="EMBL" id="JAGKQH010000006">
    <property type="protein sequence ID" value="KAG6597348.1"/>
    <property type="molecule type" value="Genomic_DNA"/>
</dbReference>
<accession>A0AAV6NHL9</accession>
<gene>
    <name evidence="2" type="primary">NPGR2</name>
    <name evidence="2" type="ORF">SDJN03_10528</name>
</gene>
<dbReference type="AlphaFoldDB" id="A0AAV6NHL9"/>
<organism evidence="2 3">
    <name type="scientific">Cucurbita argyrosperma subsp. sororia</name>
    <dbReference type="NCBI Taxonomy" id="37648"/>
    <lineage>
        <taxon>Eukaryota</taxon>
        <taxon>Viridiplantae</taxon>
        <taxon>Streptophyta</taxon>
        <taxon>Embryophyta</taxon>
        <taxon>Tracheophyta</taxon>
        <taxon>Spermatophyta</taxon>
        <taxon>Magnoliopsida</taxon>
        <taxon>eudicotyledons</taxon>
        <taxon>Gunneridae</taxon>
        <taxon>Pentapetalae</taxon>
        <taxon>rosids</taxon>
        <taxon>fabids</taxon>
        <taxon>Cucurbitales</taxon>
        <taxon>Cucurbitaceae</taxon>
        <taxon>Cucurbiteae</taxon>
        <taxon>Cucurbita</taxon>
    </lineage>
</organism>
<keyword evidence="1" id="KW-0802">TPR repeat</keyword>
<dbReference type="Pfam" id="PF13181">
    <property type="entry name" value="TPR_8"/>
    <property type="match status" value="1"/>
</dbReference>
<dbReference type="InterPro" id="IPR043376">
    <property type="entry name" value="NPG1-like"/>
</dbReference>
<dbReference type="Proteomes" id="UP000685013">
    <property type="component" value="Chromosome 6"/>
</dbReference>
<feature type="repeat" description="TPR" evidence="1">
    <location>
        <begin position="620"/>
        <end position="653"/>
    </location>
</feature>
<proteinExistence type="predicted"/>
<dbReference type="InterPro" id="IPR019734">
    <property type="entry name" value="TPR_rpt"/>
</dbReference>
<reference evidence="2 3" key="1">
    <citation type="journal article" date="2021" name="Hortic Res">
        <title>The domestication of Cucurbita argyrosperma as revealed by the genome of its wild relative.</title>
        <authorList>
            <person name="Barrera-Redondo J."/>
            <person name="Sanchez-de la Vega G."/>
            <person name="Aguirre-Liguori J.A."/>
            <person name="Castellanos-Morales G."/>
            <person name="Gutierrez-Guerrero Y.T."/>
            <person name="Aguirre-Dugua X."/>
            <person name="Aguirre-Planter E."/>
            <person name="Tenaillon M.I."/>
            <person name="Lira-Saade R."/>
            <person name="Eguiarte L.E."/>
        </authorList>
    </citation>
    <scope>NUCLEOTIDE SEQUENCE [LARGE SCALE GENOMIC DNA]</scope>
    <source>
        <strain evidence="2">JBR-2021</strain>
    </source>
</reference>